<dbReference type="Gene3D" id="1.10.357.10">
    <property type="entry name" value="Tetracycline Repressor, domain 2"/>
    <property type="match status" value="1"/>
</dbReference>
<dbReference type="RefSeq" id="WP_376807156.1">
    <property type="nucleotide sequence ID" value="NZ_JBHTAC010000014.1"/>
</dbReference>
<keyword evidence="7" id="KW-1185">Reference proteome</keyword>
<dbReference type="PANTHER" id="PTHR30055:SF234">
    <property type="entry name" value="HTH-TYPE TRANSCRIPTIONAL REGULATOR BETI"/>
    <property type="match status" value="1"/>
</dbReference>
<dbReference type="SUPFAM" id="SSF46689">
    <property type="entry name" value="Homeodomain-like"/>
    <property type="match status" value="1"/>
</dbReference>
<gene>
    <name evidence="6" type="ORF">ACFQO7_16640</name>
</gene>
<dbReference type="EMBL" id="JBHTAC010000014">
    <property type="protein sequence ID" value="MFC7244101.1"/>
    <property type="molecule type" value="Genomic_DNA"/>
</dbReference>
<dbReference type="InterPro" id="IPR050109">
    <property type="entry name" value="HTH-type_TetR-like_transc_reg"/>
</dbReference>
<dbReference type="InterPro" id="IPR009057">
    <property type="entry name" value="Homeodomain-like_sf"/>
</dbReference>
<evidence type="ECO:0000256" key="3">
    <source>
        <dbReference type="ARBA" id="ARBA00023163"/>
    </source>
</evidence>
<evidence type="ECO:0000259" key="5">
    <source>
        <dbReference type="PROSITE" id="PS50977"/>
    </source>
</evidence>
<organism evidence="6 7">
    <name type="scientific">Catellatospora aurea</name>
    <dbReference type="NCBI Taxonomy" id="1337874"/>
    <lineage>
        <taxon>Bacteria</taxon>
        <taxon>Bacillati</taxon>
        <taxon>Actinomycetota</taxon>
        <taxon>Actinomycetes</taxon>
        <taxon>Micromonosporales</taxon>
        <taxon>Micromonosporaceae</taxon>
        <taxon>Catellatospora</taxon>
    </lineage>
</organism>
<dbReference type="InterPro" id="IPR001647">
    <property type="entry name" value="HTH_TetR"/>
</dbReference>
<name>A0ABW2H0F1_9ACTN</name>
<evidence type="ECO:0000313" key="7">
    <source>
        <dbReference type="Proteomes" id="UP001596392"/>
    </source>
</evidence>
<feature type="domain" description="HTH tetR-type" evidence="5">
    <location>
        <begin position="11"/>
        <end position="70"/>
    </location>
</feature>
<reference evidence="7" key="1">
    <citation type="journal article" date="2019" name="Int. J. Syst. Evol. Microbiol.">
        <title>The Global Catalogue of Microorganisms (GCM) 10K type strain sequencing project: providing services to taxonomists for standard genome sequencing and annotation.</title>
        <authorList>
            <consortium name="The Broad Institute Genomics Platform"/>
            <consortium name="The Broad Institute Genome Sequencing Center for Infectious Disease"/>
            <person name="Wu L."/>
            <person name="Ma J."/>
        </authorList>
    </citation>
    <scope>NUCLEOTIDE SEQUENCE [LARGE SCALE GENOMIC DNA]</scope>
    <source>
        <strain evidence="7">CGMCC 1.9106</strain>
    </source>
</reference>
<keyword evidence="1" id="KW-0805">Transcription regulation</keyword>
<dbReference type="PROSITE" id="PS50977">
    <property type="entry name" value="HTH_TETR_2"/>
    <property type="match status" value="1"/>
</dbReference>
<sequence>MVEPPLRADAARNRERIVDAACDAFAERGFDVPLEEIAARAGVGIATLYRRFPARDDLMVAAASRKFDQYEQALHEARQAPDGWTGFAGYVQEVCRMQAADGGLADVLTMSFPGAREFEARRVALYHGFVGLVERAKAEGSLREDYVPEDLPLLLMANAGVLRGTAQAAPNAWRRLVGYLLQAFRTGGEPEPLPAPPTPRQTMRSMLRISGCQGRSQPPQRG</sequence>
<comment type="caution">
    <text evidence="6">The sequence shown here is derived from an EMBL/GenBank/DDBJ whole genome shotgun (WGS) entry which is preliminary data.</text>
</comment>
<dbReference type="InterPro" id="IPR036271">
    <property type="entry name" value="Tet_transcr_reg_TetR-rel_C_sf"/>
</dbReference>
<dbReference type="Pfam" id="PF00440">
    <property type="entry name" value="TetR_N"/>
    <property type="match status" value="1"/>
</dbReference>
<evidence type="ECO:0000313" key="6">
    <source>
        <dbReference type="EMBL" id="MFC7244101.1"/>
    </source>
</evidence>
<feature type="DNA-binding region" description="H-T-H motif" evidence="4">
    <location>
        <begin position="33"/>
        <end position="52"/>
    </location>
</feature>
<dbReference type="SUPFAM" id="SSF48498">
    <property type="entry name" value="Tetracyclin repressor-like, C-terminal domain"/>
    <property type="match status" value="1"/>
</dbReference>
<protein>
    <submittedName>
        <fullName evidence="6">TetR/AcrR family transcriptional regulator</fullName>
    </submittedName>
</protein>
<dbReference type="Proteomes" id="UP001596392">
    <property type="component" value="Unassembled WGS sequence"/>
</dbReference>
<dbReference type="PANTHER" id="PTHR30055">
    <property type="entry name" value="HTH-TYPE TRANSCRIPTIONAL REGULATOR RUTR"/>
    <property type="match status" value="1"/>
</dbReference>
<evidence type="ECO:0000256" key="2">
    <source>
        <dbReference type="ARBA" id="ARBA00023125"/>
    </source>
</evidence>
<evidence type="ECO:0000256" key="1">
    <source>
        <dbReference type="ARBA" id="ARBA00023015"/>
    </source>
</evidence>
<keyword evidence="2 4" id="KW-0238">DNA-binding</keyword>
<evidence type="ECO:0000256" key="4">
    <source>
        <dbReference type="PROSITE-ProRule" id="PRU00335"/>
    </source>
</evidence>
<keyword evidence="3" id="KW-0804">Transcription</keyword>
<accession>A0ABW2H0F1</accession>
<proteinExistence type="predicted"/>
<dbReference type="PRINTS" id="PR00455">
    <property type="entry name" value="HTHTETR"/>
</dbReference>